<dbReference type="Pfam" id="PF13403">
    <property type="entry name" value="Hint_2"/>
    <property type="match status" value="1"/>
</dbReference>
<comment type="caution">
    <text evidence="2">The sequence shown here is derived from an EMBL/GenBank/DDBJ whole genome shotgun (WGS) entry which is preliminary data.</text>
</comment>
<dbReference type="InterPro" id="IPR028992">
    <property type="entry name" value="Hedgehog/Intein_dom"/>
</dbReference>
<organism evidence="2 3">
    <name type="scientific">Tateyamaria armeniaca</name>
    <dbReference type="NCBI Taxonomy" id="2518930"/>
    <lineage>
        <taxon>Bacteria</taxon>
        <taxon>Pseudomonadati</taxon>
        <taxon>Pseudomonadota</taxon>
        <taxon>Alphaproteobacteria</taxon>
        <taxon>Rhodobacterales</taxon>
        <taxon>Roseobacteraceae</taxon>
        <taxon>Tateyamaria</taxon>
    </lineage>
</organism>
<evidence type="ECO:0000259" key="1">
    <source>
        <dbReference type="Pfam" id="PF13403"/>
    </source>
</evidence>
<protein>
    <submittedName>
        <fullName evidence="2">Hint domain-containing protein</fullName>
    </submittedName>
</protein>
<sequence>MADTSAASDGAALKTRGLLAGGHIATAMGWRPVEAIAAGDLVLTFDHGLRPVMEVHRETFWVADMMAPASYASVFVPSGALGNSQDLELLPDQGVLIESEAACDAHGDPFAIVPAKALAGYRGISRIESKTRIEVITLVFERAEVIYAQGGALVHCPPVEVRISDIGLQKDIYDVIPADEARFLVECMMVEDGIVAAA</sequence>
<feature type="domain" description="Hedgehog/Intein (Hint)" evidence="1">
    <location>
        <begin position="18"/>
        <end position="150"/>
    </location>
</feature>
<keyword evidence="3" id="KW-1185">Reference proteome</keyword>
<dbReference type="RefSeq" id="WP_407590176.1">
    <property type="nucleotide sequence ID" value="NZ_JBHDIY010000002.1"/>
</dbReference>
<evidence type="ECO:0000313" key="2">
    <source>
        <dbReference type="EMBL" id="MFL4468423.1"/>
    </source>
</evidence>
<accession>A0ABW8UTA3</accession>
<proteinExistence type="predicted"/>
<evidence type="ECO:0000313" key="3">
    <source>
        <dbReference type="Proteomes" id="UP001627408"/>
    </source>
</evidence>
<reference evidence="2 3" key="1">
    <citation type="submission" date="2024-08" db="EMBL/GenBank/DDBJ databases">
        <title>Tateyamaria sp. nov., isolated from marine algae.</title>
        <authorList>
            <person name="Choi B.J."/>
            <person name="Kim J.M."/>
            <person name="Lee J.K."/>
            <person name="Choi D.G."/>
            <person name="Bayburt H."/>
            <person name="Baek J.H."/>
            <person name="Han D.M."/>
            <person name="Jeon C.O."/>
        </authorList>
    </citation>
    <scope>NUCLEOTIDE SEQUENCE [LARGE SCALE GENOMIC DNA]</scope>
    <source>
        <strain evidence="2 3">KMU-156</strain>
    </source>
</reference>
<dbReference type="SUPFAM" id="SSF51294">
    <property type="entry name" value="Hedgehog/intein (Hint) domain"/>
    <property type="match status" value="1"/>
</dbReference>
<gene>
    <name evidence="2" type="ORF">ACERZ8_00525</name>
</gene>
<dbReference type="Proteomes" id="UP001627408">
    <property type="component" value="Unassembled WGS sequence"/>
</dbReference>
<dbReference type="EMBL" id="JBHDIY010000002">
    <property type="protein sequence ID" value="MFL4468423.1"/>
    <property type="molecule type" value="Genomic_DNA"/>
</dbReference>
<name>A0ABW8UTA3_9RHOB</name>
<dbReference type="InterPro" id="IPR036844">
    <property type="entry name" value="Hint_dom_sf"/>
</dbReference>